<dbReference type="Proteomes" id="UP001056035">
    <property type="component" value="Chromosome"/>
</dbReference>
<evidence type="ECO:0000256" key="3">
    <source>
        <dbReference type="ARBA" id="ARBA00023172"/>
    </source>
</evidence>
<reference evidence="5 6" key="1">
    <citation type="submission" date="2022-06" db="EMBL/GenBank/DDBJ databases">
        <title>Paraconexibacter antarcticus.</title>
        <authorList>
            <person name="Kim C.S."/>
        </authorList>
    </citation>
    <scope>NUCLEOTIDE SEQUENCE [LARGE SCALE GENOMIC DNA]</scope>
    <source>
        <strain evidence="5 6">02-257</strain>
    </source>
</reference>
<dbReference type="InterPro" id="IPR013762">
    <property type="entry name" value="Integrase-like_cat_sf"/>
</dbReference>
<evidence type="ECO:0000256" key="1">
    <source>
        <dbReference type="ARBA" id="ARBA00008857"/>
    </source>
</evidence>
<dbReference type="Pfam" id="PF00589">
    <property type="entry name" value="Phage_integrase"/>
    <property type="match status" value="1"/>
</dbReference>
<accession>A0ABY5DUY5</accession>
<dbReference type="InterPro" id="IPR050090">
    <property type="entry name" value="Tyrosine_recombinase_XerCD"/>
</dbReference>
<keyword evidence="6" id="KW-1185">Reference proteome</keyword>
<dbReference type="RefSeq" id="WP_254571990.1">
    <property type="nucleotide sequence ID" value="NZ_CP098502.1"/>
</dbReference>
<dbReference type="InterPro" id="IPR053876">
    <property type="entry name" value="Phage_int_M"/>
</dbReference>
<feature type="domain" description="Tyr recombinase" evidence="4">
    <location>
        <begin position="183"/>
        <end position="371"/>
    </location>
</feature>
<dbReference type="EMBL" id="CP098502">
    <property type="protein sequence ID" value="UTI65305.1"/>
    <property type="molecule type" value="Genomic_DNA"/>
</dbReference>
<dbReference type="CDD" id="cd01189">
    <property type="entry name" value="INT_ICEBs1_C_like"/>
    <property type="match status" value="1"/>
</dbReference>
<keyword evidence="3" id="KW-0233">DNA recombination</keyword>
<dbReference type="Pfam" id="PF22022">
    <property type="entry name" value="Phage_int_M"/>
    <property type="match status" value="1"/>
</dbReference>
<dbReference type="InterPro" id="IPR010998">
    <property type="entry name" value="Integrase_recombinase_N"/>
</dbReference>
<dbReference type="PROSITE" id="PS51898">
    <property type="entry name" value="TYR_RECOMBINASE"/>
    <property type="match status" value="1"/>
</dbReference>
<dbReference type="InterPro" id="IPR002104">
    <property type="entry name" value="Integrase_catalytic"/>
</dbReference>
<dbReference type="InterPro" id="IPR011010">
    <property type="entry name" value="DNA_brk_join_enz"/>
</dbReference>
<dbReference type="SUPFAM" id="SSF56349">
    <property type="entry name" value="DNA breaking-rejoining enzymes"/>
    <property type="match status" value="1"/>
</dbReference>
<evidence type="ECO:0000313" key="5">
    <source>
        <dbReference type="EMBL" id="UTI65305.1"/>
    </source>
</evidence>
<comment type="similarity">
    <text evidence="1">Belongs to the 'phage' integrase family.</text>
</comment>
<proteinExistence type="inferred from homology"/>
<organism evidence="5 6">
    <name type="scientific">Paraconexibacter antarcticus</name>
    <dbReference type="NCBI Taxonomy" id="2949664"/>
    <lineage>
        <taxon>Bacteria</taxon>
        <taxon>Bacillati</taxon>
        <taxon>Actinomycetota</taxon>
        <taxon>Thermoleophilia</taxon>
        <taxon>Solirubrobacterales</taxon>
        <taxon>Paraconexibacteraceae</taxon>
        <taxon>Paraconexibacter</taxon>
    </lineage>
</organism>
<dbReference type="PANTHER" id="PTHR30349">
    <property type="entry name" value="PHAGE INTEGRASE-RELATED"/>
    <property type="match status" value="1"/>
</dbReference>
<evidence type="ECO:0000259" key="4">
    <source>
        <dbReference type="PROSITE" id="PS51898"/>
    </source>
</evidence>
<dbReference type="PANTHER" id="PTHR30349:SF64">
    <property type="entry name" value="PROPHAGE INTEGRASE INTD-RELATED"/>
    <property type="match status" value="1"/>
</dbReference>
<evidence type="ECO:0000313" key="6">
    <source>
        <dbReference type="Proteomes" id="UP001056035"/>
    </source>
</evidence>
<keyword evidence="2" id="KW-0238">DNA-binding</keyword>
<dbReference type="Gene3D" id="1.10.150.130">
    <property type="match status" value="1"/>
</dbReference>
<name>A0ABY5DUY5_9ACTN</name>
<gene>
    <name evidence="5" type="ORF">NBH00_03620</name>
</gene>
<protein>
    <submittedName>
        <fullName evidence="5">Site-specific integrase</fullName>
    </submittedName>
</protein>
<sequence>MATRNGSRTRRVPTLEVRRHVRVDGSVTETWSVRYYDVKGRRLRMVCRSREHADFERARLALKAAAYAPPPPGDEPDGTTKLASFWPVWVADARARIQPETVDQHVRVWENRVEPRFGEMELRRIKPRMVAQWRAELLADGGAEAVRKAMNLLQAMFTVAVEWGEADANPVTAVRKPKQGRRRVVEPLAPEAVEAIRAQLLAVDDFRSATMVSVLAYAGLRPGEMLGLEGRHIRERTMLVDQAVAHGRLKVQKTGRIYRTVDLFPLLRNDLLARQSVCGKSGPLLFGRDDGQPWRLDDWNNWRNRCFHKASRAAGLGMPRPYDLRHSFASLLIREQRQSIVDLADQLGHAPTMTLDTYSHVMREHRGAPPREAEGWIREARRNAGTV</sequence>
<dbReference type="Gene3D" id="1.10.443.10">
    <property type="entry name" value="Intergrase catalytic core"/>
    <property type="match status" value="1"/>
</dbReference>
<evidence type="ECO:0000256" key="2">
    <source>
        <dbReference type="ARBA" id="ARBA00023125"/>
    </source>
</evidence>